<evidence type="ECO:0000259" key="7">
    <source>
        <dbReference type="PROSITE" id="PS50011"/>
    </source>
</evidence>
<dbReference type="RefSeq" id="WP_346189230.1">
    <property type="nucleotide sequence ID" value="NZ_BAABRL010000009.1"/>
</dbReference>
<keyword evidence="6" id="KW-0812">Transmembrane</keyword>
<evidence type="ECO:0000256" key="2">
    <source>
        <dbReference type="ARBA" id="ARBA00022741"/>
    </source>
</evidence>
<keyword evidence="9" id="KW-1185">Reference proteome</keyword>
<evidence type="ECO:0000256" key="4">
    <source>
        <dbReference type="ARBA" id="ARBA00022840"/>
    </source>
</evidence>
<evidence type="ECO:0000256" key="5">
    <source>
        <dbReference type="SAM" id="MobiDB-lite"/>
    </source>
</evidence>
<organism evidence="8 9">
    <name type="scientific">Rubritalea halochordaticola</name>
    <dbReference type="NCBI Taxonomy" id="714537"/>
    <lineage>
        <taxon>Bacteria</taxon>
        <taxon>Pseudomonadati</taxon>
        <taxon>Verrucomicrobiota</taxon>
        <taxon>Verrucomicrobiia</taxon>
        <taxon>Verrucomicrobiales</taxon>
        <taxon>Rubritaleaceae</taxon>
        <taxon>Rubritalea</taxon>
    </lineage>
</organism>
<dbReference type="InterPro" id="IPR000719">
    <property type="entry name" value="Prot_kinase_dom"/>
</dbReference>
<dbReference type="GO" id="GO:0016301">
    <property type="term" value="F:kinase activity"/>
    <property type="evidence" value="ECO:0007669"/>
    <property type="project" value="UniProtKB-KW"/>
</dbReference>
<dbReference type="Gene3D" id="1.10.510.10">
    <property type="entry name" value="Transferase(Phosphotransferase) domain 1"/>
    <property type="match status" value="1"/>
</dbReference>
<keyword evidence="4" id="KW-0067">ATP-binding</keyword>
<keyword evidence="3 8" id="KW-0418">Kinase</keyword>
<dbReference type="InterPro" id="IPR011009">
    <property type="entry name" value="Kinase-like_dom_sf"/>
</dbReference>
<protein>
    <submittedName>
        <fullName evidence="8">Serine/threonine-protein kinase PknD</fullName>
    </submittedName>
</protein>
<dbReference type="EMBL" id="BAABRL010000009">
    <property type="protein sequence ID" value="GAA5496578.1"/>
    <property type="molecule type" value="Genomic_DNA"/>
</dbReference>
<accession>A0ABP9V1K5</accession>
<feature type="transmembrane region" description="Helical" evidence="6">
    <location>
        <begin position="343"/>
        <end position="363"/>
    </location>
</feature>
<keyword evidence="2" id="KW-0547">Nucleotide-binding</keyword>
<dbReference type="PANTHER" id="PTHR43289">
    <property type="entry name" value="MITOGEN-ACTIVATED PROTEIN KINASE KINASE KINASE 20-RELATED"/>
    <property type="match status" value="1"/>
</dbReference>
<evidence type="ECO:0000313" key="9">
    <source>
        <dbReference type="Proteomes" id="UP001424741"/>
    </source>
</evidence>
<evidence type="ECO:0000256" key="3">
    <source>
        <dbReference type="ARBA" id="ARBA00022777"/>
    </source>
</evidence>
<evidence type="ECO:0000256" key="1">
    <source>
        <dbReference type="ARBA" id="ARBA00022679"/>
    </source>
</evidence>
<gene>
    <name evidence="8" type="primary">pknD_7</name>
    <name evidence="8" type="ORF">Rhal01_02763</name>
</gene>
<dbReference type="Pfam" id="PF00069">
    <property type="entry name" value="Pkinase"/>
    <property type="match status" value="1"/>
</dbReference>
<dbReference type="PANTHER" id="PTHR43289:SF6">
    <property type="entry name" value="SERINE_THREONINE-PROTEIN KINASE NEKL-3"/>
    <property type="match status" value="1"/>
</dbReference>
<proteinExistence type="predicted"/>
<dbReference type="PROSITE" id="PS50011">
    <property type="entry name" value="PROTEIN_KINASE_DOM"/>
    <property type="match status" value="1"/>
</dbReference>
<dbReference type="Gene3D" id="3.30.200.20">
    <property type="entry name" value="Phosphorylase Kinase, domain 1"/>
    <property type="match status" value="1"/>
</dbReference>
<evidence type="ECO:0000256" key="6">
    <source>
        <dbReference type="SAM" id="Phobius"/>
    </source>
</evidence>
<keyword evidence="1" id="KW-0808">Transferase</keyword>
<dbReference type="Proteomes" id="UP001424741">
    <property type="component" value="Unassembled WGS sequence"/>
</dbReference>
<feature type="region of interest" description="Disordered" evidence="5">
    <location>
        <begin position="254"/>
        <end position="293"/>
    </location>
</feature>
<feature type="compositionally biased region" description="Low complexity" evidence="5">
    <location>
        <begin position="275"/>
        <end position="288"/>
    </location>
</feature>
<keyword evidence="6" id="KW-1133">Transmembrane helix</keyword>
<evidence type="ECO:0000313" key="8">
    <source>
        <dbReference type="EMBL" id="GAA5496578.1"/>
    </source>
</evidence>
<comment type="caution">
    <text evidence="8">The sequence shown here is derived from an EMBL/GenBank/DDBJ whole genome shotgun (WGS) entry which is preliminary data.</text>
</comment>
<feature type="domain" description="Protein kinase" evidence="7">
    <location>
        <begin position="7"/>
        <end position="272"/>
    </location>
</feature>
<sequence>MADKERYEILKLLGKGRTGGVYEAEDTVLNRKVALRRFFSETGGHDNSKLNEDFANIAQNLCNLQNPNLLTIFDAGTDEDGAFMVSQLLDGTSLADQVAKSCLDAWDAYDLASQMLDALQAAHSAGFIHGALTPGSIMMLDRARGGHLYVILDLGLCRLAPLIQGSDSQNSMMADPALMAPELFDGESATEKSDLYMLGQVVYTTLAGGHPLAGLSIPEAAAKHKTGDLPRITDYRPELDPAFADWLHKLISPDPNQRPESAQAAAKELPEVEKTTPQTTTTRQQRVKLVTSSVPSRKTTAVTPITGPQVAIPQAISDRVTVSSSVQSAALPAAEASNKSVNIVFLIIAAVLAIIIGGIFMVMRGGNTTTTADKLKKDQEQVEESLPFASFSSMYAKPSTGQTPENQVNMADADTLDWLILTGLPIKDNMILRYSGGIIKETTPTNKLQPVSYPQPQEKFTISNGKTLHPAVRLDTNKSGLSTKEGWIIKLKAPAKLDGPLKVSTYFVAWKCDVRFRIKTASGKYLEDDYLFKCHGQNVSSEVTATIHDLKPGDDFSIELLVDEFHSGSNPAIMLSAVAIPKP</sequence>
<keyword evidence="6" id="KW-0472">Membrane</keyword>
<dbReference type="SUPFAM" id="SSF56112">
    <property type="entry name" value="Protein kinase-like (PK-like)"/>
    <property type="match status" value="1"/>
</dbReference>
<reference evidence="8 9" key="1">
    <citation type="submission" date="2024-02" db="EMBL/GenBank/DDBJ databases">
        <title>Rubritalea halochordaticola NBRC 107102.</title>
        <authorList>
            <person name="Ichikawa N."/>
            <person name="Katano-Makiyama Y."/>
            <person name="Hidaka K."/>
        </authorList>
    </citation>
    <scope>NUCLEOTIDE SEQUENCE [LARGE SCALE GENOMIC DNA]</scope>
    <source>
        <strain evidence="8 9">NBRC 107102</strain>
    </source>
</reference>
<dbReference type="CDD" id="cd14014">
    <property type="entry name" value="STKc_PknB_like"/>
    <property type="match status" value="1"/>
</dbReference>
<name>A0ABP9V1K5_9BACT</name>